<gene>
    <name evidence="2" type="ORF">GCM10011342_02930</name>
</gene>
<evidence type="ECO:0000313" key="2">
    <source>
        <dbReference type="EMBL" id="GGC97424.1"/>
    </source>
</evidence>
<dbReference type="InterPro" id="IPR007420">
    <property type="entry name" value="DUF465"/>
</dbReference>
<name>A0A8J2V5U4_9PROT</name>
<protein>
    <recommendedName>
        <fullName evidence="4">DUF465 domain-containing protein</fullName>
    </recommendedName>
</protein>
<reference evidence="2" key="2">
    <citation type="submission" date="2020-09" db="EMBL/GenBank/DDBJ databases">
        <authorList>
            <person name="Sun Q."/>
            <person name="Zhou Y."/>
        </authorList>
    </citation>
    <scope>NUCLEOTIDE SEQUENCE</scope>
    <source>
        <strain evidence="2">CGMCC 1.12921</strain>
    </source>
</reference>
<evidence type="ECO:0000313" key="3">
    <source>
        <dbReference type="Proteomes" id="UP000613582"/>
    </source>
</evidence>
<comment type="caution">
    <text evidence="2">The sequence shown here is derived from an EMBL/GenBank/DDBJ whole genome shotgun (WGS) entry which is preliminary data.</text>
</comment>
<dbReference type="Pfam" id="PF04325">
    <property type="entry name" value="DUF465"/>
    <property type="match status" value="1"/>
</dbReference>
<evidence type="ECO:0008006" key="4">
    <source>
        <dbReference type="Google" id="ProtNLM"/>
    </source>
</evidence>
<reference evidence="2" key="1">
    <citation type="journal article" date="2014" name="Int. J. Syst. Evol. Microbiol.">
        <title>Complete genome sequence of Corynebacterium casei LMG S-19264T (=DSM 44701T), isolated from a smear-ripened cheese.</title>
        <authorList>
            <consortium name="US DOE Joint Genome Institute (JGI-PGF)"/>
            <person name="Walter F."/>
            <person name="Albersmeier A."/>
            <person name="Kalinowski J."/>
            <person name="Ruckert C."/>
        </authorList>
    </citation>
    <scope>NUCLEOTIDE SEQUENCE</scope>
    <source>
        <strain evidence="2">CGMCC 1.12921</strain>
    </source>
</reference>
<proteinExistence type="predicted"/>
<organism evidence="2 3">
    <name type="scientific">Aquisalinus flavus</name>
    <dbReference type="NCBI Taxonomy" id="1526572"/>
    <lineage>
        <taxon>Bacteria</taxon>
        <taxon>Pseudomonadati</taxon>
        <taxon>Pseudomonadota</taxon>
        <taxon>Alphaproteobacteria</taxon>
        <taxon>Parvularculales</taxon>
        <taxon>Parvularculaceae</taxon>
        <taxon>Aquisalinus</taxon>
    </lineage>
</organism>
<keyword evidence="1" id="KW-0175">Coiled coil</keyword>
<accession>A0A8J2V5U4</accession>
<dbReference type="InterPro" id="IPR038444">
    <property type="entry name" value="DUF465_sf"/>
</dbReference>
<dbReference type="Gene3D" id="6.10.280.50">
    <property type="match status" value="1"/>
</dbReference>
<evidence type="ECO:0000256" key="1">
    <source>
        <dbReference type="SAM" id="Coils"/>
    </source>
</evidence>
<dbReference type="AlphaFoldDB" id="A0A8J2V5U4"/>
<dbReference type="Proteomes" id="UP000613582">
    <property type="component" value="Unassembled WGS sequence"/>
</dbReference>
<feature type="coiled-coil region" evidence="1">
    <location>
        <begin position="58"/>
        <end position="106"/>
    </location>
</feature>
<dbReference type="EMBL" id="BMGH01000001">
    <property type="protein sequence ID" value="GGC97424.1"/>
    <property type="molecule type" value="Genomic_DNA"/>
</dbReference>
<keyword evidence="3" id="KW-1185">Reference proteome</keyword>
<sequence length="113" mass="12946">MTDTPDHPTETPFEAKAKPRFTVVDSAGDAARKAAATEREVGELLEDGVNDEAVQLKLHELEQEHRDLDHAIATLEERLPYDRLTLQRMKKRKLMLKDKIFQLKDKLEPDIIA</sequence>